<dbReference type="GO" id="GO:0043546">
    <property type="term" value="F:molybdopterin cofactor binding"/>
    <property type="evidence" value="ECO:0007669"/>
    <property type="project" value="InterPro"/>
</dbReference>
<protein>
    <submittedName>
        <fullName evidence="11">Formate dehydrogenase major subunit</fullName>
    </submittedName>
</protein>
<dbReference type="SUPFAM" id="SSF50692">
    <property type="entry name" value="ADC-like"/>
    <property type="match status" value="1"/>
</dbReference>
<dbReference type="SUPFAM" id="SSF53706">
    <property type="entry name" value="Formate dehydrogenase/DMSO reductase, domains 1-3"/>
    <property type="match status" value="1"/>
</dbReference>
<dbReference type="GO" id="GO:0051539">
    <property type="term" value="F:4 iron, 4 sulfur cluster binding"/>
    <property type="evidence" value="ECO:0007669"/>
    <property type="project" value="UniProtKB-KW"/>
</dbReference>
<sequence>MYSVIINNKEHHGEAGQTILNLLHRIGVDVPALCYDERLHPFSVCRSCLVKVKGQDQLQPACRTLLTDKMVVETHTSEIEDYRKGILQMLARDYPFSEVTRFPQKEFHQWLKHYGITEETKNTTTPVIDSSHPYMQVDMGRCINCSRCVKICDELQGQFVWHIINRGDKTKIISDSKSLFAESSCVSCGACADACPTGAIEDKQAIKLGTPDDITRSVCAYCGVGCEIEIGVKEQKIVGVHPAKNALVNKGHLCVKGRYAWEYMYAGDRITQPMIRCAGKWKKASWDEAIKYCAERLTSISKKHGADSISIIGSARATNEDNYCIQKFARAVIGTNNVDNCARVCHQPTAKAMSMVLGTGASTNSFDDIERAKTILVAGADTTESHPVVGARIKQAAIKGANLIVIDPRRTELAEYATFHLQLKPGTNIPLFHAMAHVIVSEKLHNEEFIINRTEGWDEFKKFIAEWTPERAAKICGVHPRLIRESARLFAQKSPSMCFHGLGLTEHTQGTENVMALITIALLTGNIGKEGAGINPLRGQNNVQGSAVMGCDPAVYTGMASVKTERKRFEELWKTDLPATRGLTLPEMLDAAVAGDLKAMWIIGYDVFFTMPNSKHTKEAFDMLDFIIVQDMFMNETAKKFADVFLPCASSFEKEGTFMNTERRIQKVRAAVSRPQEVKADWEVVCIMAAAMKKKELFNFSSAQDIWNEIRDTWSAAYGITYERLDNNGIQWPCPTTDHPGTTILHTETFPREGGRAKLSIIEFCPTPEQVTPAYPFILITGRTLYHFNAGNMTYRTANKDICRADLLHLNPKDANIIGLQDGDTARVVSKYGEASLTVCIDNSLNKGEAFSTFNDARVFINKITSSLRDKYVQTPEYKITAVRIEKWSA</sequence>
<dbReference type="SMART" id="SM00926">
    <property type="entry name" value="Molybdop_Fe4S4"/>
    <property type="match status" value="1"/>
</dbReference>
<gene>
    <name evidence="11" type="ORF">SAMN05192573_112130</name>
</gene>
<dbReference type="EMBL" id="FNCG01000012">
    <property type="protein sequence ID" value="SDH76247.1"/>
    <property type="molecule type" value="Genomic_DNA"/>
</dbReference>
<feature type="domain" description="4Fe-4S ferredoxin-type" evidence="9">
    <location>
        <begin position="133"/>
        <end position="152"/>
    </location>
</feature>
<dbReference type="InterPro" id="IPR001041">
    <property type="entry name" value="2Fe-2S_ferredoxin-type"/>
</dbReference>
<dbReference type="Gene3D" id="2.40.40.20">
    <property type="match status" value="1"/>
</dbReference>
<keyword evidence="12" id="KW-1185">Reference proteome</keyword>
<dbReference type="PANTHER" id="PTHR43105">
    <property type="entry name" value="RESPIRATORY NITRATE REDUCTASE"/>
    <property type="match status" value="1"/>
</dbReference>
<dbReference type="PROSITE" id="PS51379">
    <property type="entry name" value="4FE4S_FER_2"/>
    <property type="match status" value="2"/>
</dbReference>
<dbReference type="SUPFAM" id="SSF54292">
    <property type="entry name" value="2Fe-2S ferredoxin-like"/>
    <property type="match status" value="1"/>
</dbReference>
<evidence type="ECO:0000259" key="9">
    <source>
        <dbReference type="PROSITE" id="PS51379"/>
    </source>
</evidence>
<dbReference type="Pfam" id="PF22117">
    <property type="entry name" value="Fer4_Nqo3"/>
    <property type="match status" value="1"/>
</dbReference>
<dbReference type="PROSITE" id="PS51085">
    <property type="entry name" value="2FE2S_FER_2"/>
    <property type="match status" value="1"/>
</dbReference>
<reference evidence="12" key="1">
    <citation type="submission" date="2016-10" db="EMBL/GenBank/DDBJ databases">
        <authorList>
            <person name="Varghese N."/>
            <person name="Submissions S."/>
        </authorList>
    </citation>
    <scope>NUCLEOTIDE SEQUENCE [LARGE SCALE GENOMIC DNA]</scope>
    <source>
        <strain evidence="12">Gh-67</strain>
    </source>
</reference>
<dbReference type="GO" id="GO:0003954">
    <property type="term" value="F:NADH dehydrogenase activity"/>
    <property type="evidence" value="ECO:0007669"/>
    <property type="project" value="TreeGrafter"/>
</dbReference>
<dbReference type="CDD" id="cd00207">
    <property type="entry name" value="fer2"/>
    <property type="match status" value="1"/>
</dbReference>
<dbReference type="RefSeq" id="WP_091171824.1">
    <property type="nucleotide sequence ID" value="NZ_FNCG01000012.1"/>
</dbReference>
<evidence type="ECO:0000259" key="10">
    <source>
        <dbReference type="PROSITE" id="PS51669"/>
    </source>
</evidence>
<evidence type="ECO:0000256" key="1">
    <source>
        <dbReference type="ARBA" id="ARBA00007023"/>
    </source>
</evidence>
<dbReference type="Pfam" id="PF01568">
    <property type="entry name" value="Molydop_binding"/>
    <property type="match status" value="1"/>
</dbReference>
<dbReference type="InterPro" id="IPR006478">
    <property type="entry name" value="Formate_DH_asu"/>
</dbReference>
<comment type="similarity">
    <text evidence="1">In the C-terminal section; belongs to the prokaryotic molybdopterin-containing oxidoreductase family.</text>
</comment>
<feature type="domain" description="4Fe-4S Mo/W bis-MGD-type" evidence="10">
    <location>
        <begin position="212"/>
        <end position="268"/>
    </location>
</feature>
<dbReference type="GO" id="GO:0016020">
    <property type="term" value="C:membrane"/>
    <property type="evidence" value="ECO:0007669"/>
    <property type="project" value="TreeGrafter"/>
</dbReference>
<dbReference type="SUPFAM" id="SSF54862">
    <property type="entry name" value="4Fe-4S ferredoxins"/>
    <property type="match status" value="1"/>
</dbReference>
<dbReference type="AlphaFoldDB" id="A0A1G8F2B5"/>
<dbReference type="InterPro" id="IPR041924">
    <property type="entry name" value="Formate_Dh-H_N"/>
</dbReference>
<dbReference type="GO" id="GO:0022904">
    <property type="term" value="P:respiratory electron transport chain"/>
    <property type="evidence" value="ECO:0007669"/>
    <property type="project" value="TreeGrafter"/>
</dbReference>
<dbReference type="PROSITE" id="PS51669">
    <property type="entry name" value="4FE4S_MOW_BIS_MGD"/>
    <property type="match status" value="1"/>
</dbReference>
<evidence type="ECO:0000256" key="5">
    <source>
        <dbReference type="ARBA" id="ARBA00023002"/>
    </source>
</evidence>
<dbReference type="Gene3D" id="3.10.20.740">
    <property type="match status" value="1"/>
</dbReference>
<dbReference type="Gene3D" id="3.40.50.740">
    <property type="match status" value="1"/>
</dbReference>
<keyword evidence="5" id="KW-0560">Oxidoreductase</keyword>
<dbReference type="FunFam" id="3.30.70.20:FF:000035">
    <property type="entry name" value="Iron hydrogenase 1"/>
    <property type="match status" value="1"/>
</dbReference>
<dbReference type="GO" id="GO:0015942">
    <property type="term" value="P:formate metabolic process"/>
    <property type="evidence" value="ECO:0007669"/>
    <property type="project" value="InterPro"/>
</dbReference>
<dbReference type="PIRSF" id="PIRSF036643">
    <property type="entry name" value="FDH_alpha"/>
    <property type="match status" value="1"/>
</dbReference>
<evidence type="ECO:0000256" key="7">
    <source>
        <dbReference type="ARBA" id="ARBA00023014"/>
    </source>
</evidence>
<dbReference type="InterPro" id="IPR054351">
    <property type="entry name" value="NADH_UbQ_OxRdtase_ferredoxin"/>
</dbReference>
<dbReference type="GO" id="GO:0008863">
    <property type="term" value="F:formate dehydrogenase (NAD+) activity"/>
    <property type="evidence" value="ECO:0007669"/>
    <property type="project" value="InterPro"/>
</dbReference>
<dbReference type="PROSITE" id="PS00198">
    <property type="entry name" value="4FE4S_FER_1"/>
    <property type="match status" value="1"/>
</dbReference>
<dbReference type="PANTHER" id="PTHR43105:SF14">
    <property type="entry name" value="FORMATE DEHYDROGENASE H"/>
    <property type="match status" value="1"/>
</dbReference>
<keyword evidence="6" id="KW-0408">Iron</keyword>
<evidence type="ECO:0000313" key="12">
    <source>
        <dbReference type="Proteomes" id="UP000199705"/>
    </source>
</evidence>
<proteinExistence type="inferred from homology"/>
<dbReference type="GO" id="GO:0046872">
    <property type="term" value="F:metal ion binding"/>
    <property type="evidence" value="ECO:0007669"/>
    <property type="project" value="UniProtKB-KW"/>
</dbReference>
<evidence type="ECO:0000256" key="2">
    <source>
        <dbReference type="ARBA" id="ARBA00022485"/>
    </source>
</evidence>
<keyword evidence="7" id="KW-0411">Iron-sulfur</keyword>
<dbReference type="InterPro" id="IPR006657">
    <property type="entry name" value="MoPterin_dinucl-bd_dom"/>
</dbReference>
<evidence type="ECO:0000256" key="4">
    <source>
        <dbReference type="ARBA" id="ARBA00022737"/>
    </source>
</evidence>
<keyword evidence="2" id="KW-0004">4Fe-4S</keyword>
<dbReference type="STRING" id="551996.SAMN05192573_112130"/>
<dbReference type="CDD" id="cd02753">
    <property type="entry name" value="MopB_Formate-Dh-H"/>
    <property type="match status" value="1"/>
</dbReference>
<dbReference type="InterPro" id="IPR017896">
    <property type="entry name" value="4Fe4S_Fe-S-bd"/>
</dbReference>
<dbReference type="InterPro" id="IPR006656">
    <property type="entry name" value="Mopterin_OxRdtase"/>
</dbReference>
<evidence type="ECO:0000259" key="8">
    <source>
        <dbReference type="PROSITE" id="PS51085"/>
    </source>
</evidence>
<dbReference type="InterPro" id="IPR050123">
    <property type="entry name" value="Prok_molybdopt-oxidoreductase"/>
</dbReference>
<dbReference type="InterPro" id="IPR006963">
    <property type="entry name" value="Mopterin_OxRdtase_4Fe-4S_dom"/>
</dbReference>
<feature type="domain" description="2Fe-2S ferredoxin-type" evidence="8">
    <location>
        <begin position="1"/>
        <end position="78"/>
    </location>
</feature>
<feature type="domain" description="4Fe-4S ferredoxin-type" evidence="9">
    <location>
        <begin position="176"/>
        <end position="205"/>
    </location>
</feature>
<accession>A0A1G8F2B5</accession>
<dbReference type="Gene3D" id="2.20.25.90">
    <property type="entry name" value="ADC-like domains"/>
    <property type="match status" value="1"/>
</dbReference>
<name>A0A1G8F2B5_9SPHI</name>
<dbReference type="Pfam" id="PF04879">
    <property type="entry name" value="Molybdop_Fe4S4"/>
    <property type="match status" value="1"/>
</dbReference>
<dbReference type="Pfam" id="PF13510">
    <property type="entry name" value="Fer2_4"/>
    <property type="match status" value="1"/>
</dbReference>
<dbReference type="InterPro" id="IPR009010">
    <property type="entry name" value="Asp_de-COase-like_dom_sf"/>
</dbReference>
<dbReference type="InterPro" id="IPR017900">
    <property type="entry name" value="4Fe4S_Fe_S_CS"/>
</dbReference>
<keyword evidence="3" id="KW-0479">Metal-binding</keyword>
<dbReference type="InterPro" id="IPR036010">
    <property type="entry name" value="2Fe-2S_ferredoxin-like_sf"/>
</dbReference>
<dbReference type="NCBIfam" id="TIGR01591">
    <property type="entry name" value="Fdh-alpha"/>
    <property type="match status" value="1"/>
</dbReference>
<evidence type="ECO:0000256" key="3">
    <source>
        <dbReference type="ARBA" id="ARBA00022723"/>
    </source>
</evidence>
<dbReference type="Gene3D" id="3.40.228.10">
    <property type="entry name" value="Dimethylsulfoxide Reductase, domain 2"/>
    <property type="match status" value="1"/>
</dbReference>
<dbReference type="Proteomes" id="UP000199705">
    <property type="component" value="Unassembled WGS sequence"/>
</dbReference>
<dbReference type="CDD" id="cd00508">
    <property type="entry name" value="MopB_CT_Fdh-Nap-like"/>
    <property type="match status" value="1"/>
</dbReference>
<organism evidence="11 12">
    <name type="scientific">Mucilaginibacter gossypii</name>
    <dbReference type="NCBI Taxonomy" id="551996"/>
    <lineage>
        <taxon>Bacteria</taxon>
        <taxon>Pseudomonadati</taxon>
        <taxon>Bacteroidota</taxon>
        <taxon>Sphingobacteriia</taxon>
        <taxon>Sphingobacteriales</taxon>
        <taxon>Sphingobacteriaceae</taxon>
        <taxon>Mucilaginibacter</taxon>
    </lineage>
</organism>
<dbReference type="PROSITE" id="PS00551">
    <property type="entry name" value="MOLYBDOPTERIN_PROK_1"/>
    <property type="match status" value="1"/>
</dbReference>
<evidence type="ECO:0000256" key="6">
    <source>
        <dbReference type="ARBA" id="ARBA00023004"/>
    </source>
</evidence>
<keyword evidence="4" id="KW-0677">Repeat</keyword>
<evidence type="ECO:0000313" key="11">
    <source>
        <dbReference type="EMBL" id="SDH76247.1"/>
    </source>
</evidence>
<dbReference type="Gene3D" id="3.30.70.20">
    <property type="match status" value="1"/>
</dbReference>
<dbReference type="InterPro" id="IPR027467">
    <property type="entry name" value="MopterinOxRdtase_cofactor_BS"/>
</dbReference>
<dbReference type="Pfam" id="PF00384">
    <property type="entry name" value="Molybdopterin"/>
    <property type="match status" value="1"/>
</dbReference>